<dbReference type="Gene3D" id="3.30.420.10">
    <property type="entry name" value="Ribonuclease H-like superfamily/Ribonuclease H"/>
    <property type="match status" value="1"/>
</dbReference>
<reference evidence="8 9" key="1">
    <citation type="journal article" date="2022" name="Allergy">
        <title>Genome assembly and annotation of Periplaneta americana reveal a comprehensive cockroach allergen profile.</title>
        <authorList>
            <person name="Wang L."/>
            <person name="Xiong Q."/>
            <person name="Saelim N."/>
            <person name="Wang L."/>
            <person name="Nong W."/>
            <person name="Wan A.T."/>
            <person name="Shi M."/>
            <person name="Liu X."/>
            <person name="Cao Q."/>
            <person name="Hui J.H.L."/>
            <person name="Sookrung N."/>
            <person name="Leung T.F."/>
            <person name="Tungtrongchitr A."/>
            <person name="Tsui S.K.W."/>
        </authorList>
    </citation>
    <scope>NUCLEOTIDE SEQUENCE [LARGE SCALE GENOMIC DNA]</scope>
    <source>
        <strain evidence="8">PWHHKU_190912</strain>
    </source>
</reference>
<dbReference type="InterPro" id="IPR003316">
    <property type="entry name" value="E2F_WHTH_DNA-bd_dom"/>
</dbReference>
<feature type="domain" description="E2F/DP family winged-helix DNA-binding" evidence="7">
    <location>
        <begin position="107"/>
        <end position="172"/>
    </location>
</feature>
<evidence type="ECO:0000313" key="9">
    <source>
        <dbReference type="Proteomes" id="UP001148838"/>
    </source>
</evidence>
<evidence type="ECO:0000313" key="8">
    <source>
        <dbReference type="EMBL" id="KAJ4450418.1"/>
    </source>
</evidence>
<keyword evidence="4 5" id="KW-0804">Transcription</keyword>
<dbReference type="Proteomes" id="UP001148838">
    <property type="component" value="Unassembled WGS sequence"/>
</dbReference>
<accession>A0ABQ8TUS0</accession>
<feature type="domain" description="E2F/DP family winged-helix DNA-binding" evidence="7">
    <location>
        <begin position="285"/>
        <end position="401"/>
    </location>
</feature>
<feature type="compositionally biased region" description="Low complexity" evidence="6">
    <location>
        <begin position="261"/>
        <end position="271"/>
    </location>
</feature>
<evidence type="ECO:0000256" key="5">
    <source>
        <dbReference type="RuleBase" id="RU003796"/>
    </source>
</evidence>
<keyword evidence="3 5" id="KW-0238">DNA-binding</keyword>
<dbReference type="PANTHER" id="PTHR12081:SF7">
    <property type="entry name" value="TRANSCRIPTION FACTOR EFL-3"/>
    <property type="match status" value="1"/>
</dbReference>
<keyword evidence="5" id="KW-0539">Nucleus</keyword>
<name>A0ABQ8TUS0_PERAM</name>
<keyword evidence="9" id="KW-1185">Reference proteome</keyword>
<evidence type="ECO:0000259" key="7">
    <source>
        <dbReference type="SMART" id="SM01372"/>
    </source>
</evidence>
<dbReference type="InterPro" id="IPR036397">
    <property type="entry name" value="RNaseH_sf"/>
</dbReference>
<keyword evidence="2 5" id="KW-0805">Transcription regulation</keyword>
<dbReference type="SUPFAM" id="SSF46785">
    <property type="entry name" value="Winged helix' DNA-binding domain"/>
    <property type="match status" value="2"/>
</dbReference>
<dbReference type="PANTHER" id="PTHR12081">
    <property type="entry name" value="TRANSCRIPTION FACTOR E2F"/>
    <property type="match status" value="1"/>
</dbReference>
<dbReference type="SMART" id="SM01372">
    <property type="entry name" value="E2F_TDP"/>
    <property type="match status" value="2"/>
</dbReference>
<comment type="caution">
    <text evidence="8">The sequence shown here is derived from an EMBL/GenBank/DDBJ whole genome shotgun (WGS) entry which is preliminary data.</text>
</comment>
<evidence type="ECO:0000256" key="1">
    <source>
        <dbReference type="ARBA" id="ARBA00010940"/>
    </source>
</evidence>
<evidence type="ECO:0000256" key="4">
    <source>
        <dbReference type="ARBA" id="ARBA00023163"/>
    </source>
</evidence>
<dbReference type="InterPro" id="IPR036388">
    <property type="entry name" value="WH-like_DNA-bd_sf"/>
</dbReference>
<dbReference type="Pfam" id="PF02319">
    <property type="entry name" value="WHD_E2F_TDP"/>
    <property type="match status" value="2"/>
</dbReference>
<dbReference type="InterPro" id="IPR036390">
    <property type="entry name" value="WH_DNA-bd_sf"/>
</dbReference>
<feature type="compositionally biased region" description="Polar residues" evidence="6">
    <location>
        <begin position="251"/>
        <end position="260"/>
    </location>
</feature>
<dbReference type="Gene3D" id="1.10.10.10">
    <property type="entry name" value="Winged helix-like DNA-binding domain superfamily/Winged helix DNA-binding domain"/>
    <property type="match status" value="1"/>
</dbReference>
<organism evidence="8 9">
    <name type="scientific">Periplaneta americana</name>
    <name type="common">American cockroach</name>
    <name type="synonym">Blatta americana</name>
    <dbReference type="NCBI Taxonomy" id="6978"/>
    <lineage>
        <taxon>Eukaryota</taxon>
        <taxon>Metazoa</taxon>
        <taxon>Ecdysozoa</taxon>
        <taxon>Arthropoda</taxon>
        <taxon>Hexapoda</taxon>
        <taxon>Insecta</taxon>
        <taxon>Pterygota</taxon>
        <taxon>Neoptera</taxon>
        <taxon>Polyneoptera</taxon>
        <taxon>Dictyoptera</taxon>
        <taxon>Blattodea</taxon>
        <taxon>Blattoidea</taxon>
        <taxon>Blattidae</taxon>
        <taxon>Blattinae</taxon>
        <taxon>Periplaneta</taxon>
    </lineage>
</organism>
<feature type="region of interest" description="Disordered" evidence="6">
    <location>
        <begin position="242"/>
        <end position="271"/>
    </location>
</feature>
<comment type="subcellular location">
    <subcellularLocation>
        <location evidence="5">Nucleus</location>
    </subcellularLocation>
</comment>
<comment type="similarity">
    <text evidence="1 5">Belongs to the E2F/DP family.</text>
</comment>
<proteinExistence type="inferred from homology"/>
<sequence>MTTDTLRVRVACWGWMAYDGAGLLERIHGLFMAEVYEHILANVMIPSARKQYPEGTLFFQQDNHPIHTANRIQRWFTRRRDVDPVDWPPNSPDMNLFQNLVLDAREKMAKNLDLFHNLVDSMLRRMRADVDAGDQAASKLGTERRRIYDIINVLESLQMAAKVAKNRYVWYGCQQLHVTLAQLKGLALRLGLQEQVQSLQLKQKTNFVRVVADNCDGTITDSNGGMELHVMEPNEITTKTHNILNPCEHTPPQSRLQNEASSSSWDSSASSEHSQVDVPAFLDNCTERSLGIMCQKFMMLFLISKKSELVNLDLAATILISENILDKNIGEDCNTSSDILPCCQRSDPDGESELSSMKAGRLKTKVRRLYDIANVLTSLGLIRKVSSTDNSIRKPAFKYIGPDVEAVMFSDRGE</sequence>
<evidence type="ECO:0000256" key="3">
    <source>
        <dbReference type="ARBA" id="ARBA00023125"/>
    </source>
</evidence>
<evidence type="ECO:0000256" key="6">
    <source>
        <dbReference type="SAM" id="MobiDB-lite"/>
    </source>
</evidence>
<dbReference type="InterPro" id="IPR015633">
    <property type="entry name" value="E2F"/>
</dbReference>
<evidence type="ECO:0000256" key="2">
    <source>
        <dbReference type="ARBA" id="ARBA00023015"/>
    </source>
</evidence>
<gene>
    <name evidence="8" type="ORF">ANN_01842</name>
</gene>
<dbReference type="EMBL" id="JAJSOF020000003">
    <property type="protein sequence ID" value="KAJ4450418.1"/>
    <property type="molecule type" value="Genomic_DNA"/>
</dbReference>
<protein>
    <recommendedName>
        <fullName evidence="7">E2F/DP family winged-helix DNA-binding domain-containing protein</fullName>
    </recommendedName>
</protein>